<keyword evidence="8" id="KW-1185">Reference proteome</keyword>
<dbReference type="GO" id="GO:0006308">
    <property type="term" value="P:DNA catabolic process"/>
    <property type="evidence" value="ECO:0007669"/>
    <property type="project" value="InterPro"/>
</dbReference>
<evidence type="ECO:0000256" key="6">
    <source>
        <dbReference type="ARBA" id="ARBA00023180"/>
    </source>
</evidence>
<dbReference type="Gene3D" id="1.10.575.10">
    <property type="entry name" value="P1 Nuclease"/>
    <property type="match status" value="1"/>
</dbReference>
<evidence type="ECO:0000313" key="8">
    <source>
        <dbReference type="Proteomes" id="UP000294498"/>
    </source>
</evidence>
<dbReference type="Proteomes" id="UP000294498">
    <property type="component" value="Unassembled WGS sequence"/>
</dbReference>
<keyword evidence="3" id="KW-0255">Endonuclease</keyword>
<keyword evidence="6" id="KW-0325">Glycoprotein</keyword>
<dbReference type="InterPro" id="IPR008947">
    <property type="entry name" value="PLipase_C/P1_nuclease_dom_sf"/>
</dbReference>
<evidence type="ECO:0000256" key="1">
    <source>
        <dbReference type="ARBA" id="ARBA00022722"/>
    </source>
</evidence>
<evidence type="ECO:0000313" key="7">
    <source>
        <dbReference type="EMBL" id="TDW96309.1"/>
    </source>
</evidence>
<dbReference type="GO" id="GO:0016788">
    <property type="term" value="F:hydrolase activity, acting on ester bonds"/>
    <property type="evidence" value="ECO:0007669"/>
    <property type="project" value="InterPro"/>
</dbReference>
<keyword evidence="4" id="KW-0378">Hydrolase</keyword>
<dbReference type="SUPFAM" id="SSF48537">
    <property type="entry name" value="Phospholipase C/P1 nuclease"/>
    <property type="match status" value="1"/>
</dbReference>
<sequence length="377" mass="41497">MKKAIFILALSCALLSWGVTGHRTCGRIAENHLTPAARAAIHDILGDESIADASTWADEVRSVPEFKNNGPWHYIDLPLGLSFDDFSTQVKGMTQPNAYWAVCKLENDLVSPHTSIEQKAVALKYIIHIVEDLHQPMHVSRAEDKGGNTIQLNYDGQGTNLHALWDSKLIDHGGLNDEQLAAQYDHIPSATIKEWQHASMIQWMWESYQITARLYTEVDQMKNRTVPDAYYDAHIPIVKERIQMAGIRLAGLLNQIFSGHFVAPAVPAVSVAAPAAAPASAASATAPAVVSAASGPYCDKVYGGRYFDNSGMTLLNLGGEYPNQKMTVVIRGEDRSKFKDAPETFYMGKQICVTGKQEMYKGRPEIVVTDPSQITVQ</sequence>
<dbReference type="OrthoDB" id="267579at2"/>
<proteinExistence type="predicted"/>
<dbReference type="InterPro" id="IPR003154">
    <property type="entry name" value="S1/P1nuclease"/>
</dbReference>
<dbReference type="AlphaFoldDB" id="A0A4R8DFE2"/>
<gene>
    <name evidence="7" type="ORF">EDB95_4135</name>
</gene>
<accession>A0A4R8DFE2</accession>
<dbReference type="Pfam" id="PF02265">
    <property type="entry name" value="S1-P1_nuclease"/>
    <property type="match status" value="1"/>
</dbReference>
<keyword evidence="5" id="KW-1015">Disulfide bond</keyword>
<evidence type="ECO:0000256" key="3">
    <source>
        <dbReference type="ARBA" id="ARBA00022759"/>
    </source>
</evidence>
<evidence type="ECO:0000256" key="2">
    <source>
        <dbReference type="ARBA" id="ARBA00022723"/>
    </source>
</evidence>
<dbReference type="GO" id="GO:0003676">
    <property type="term" value="F:nucleic acid binding"/>
    <property type="evidence" value="ECO:0007669"/>
    <property type="project" value="InterPro"/>
</dbReference>
<dbReference type="CDD" id="cd11010">
    <property type="entry name" value="S1-P1_nuclease"/>
    <property type="match status" value="1"/>
</dbReference>
<dbReference type="GO" id="GO:0046872">
    <property type="term" value="F:metal ion binding"/>
    <property type="evidence" value="ECO:0007669"/>
    <property type="project" value="UniProtKB-KW"/>
</dbReference>
<evidence type="ECO:0000256" key="5">
    <source>
        <dbReference type="ARBA" id="ARBA00023157"/>
    </source>
</evidence>
<dbReference type="RefSeq" id="WP_133996510.1">
    <property type="nucleotide sequence ID" value="NZ_SODV01000002.1"/>
</dbReference>
<keyword evidence="2" id="KW-0479">Metal-binding</keyword>
<keyword evidence="1" id="KW-0540">Nuclease</keyword>
<name>A0A4R8DFE2_9BACT</name>
<comment type="caution">
    <text evidence="7">The sequence shown here is derived from an EMBL/GenBank/DDBJ whole genome shotgun (WGS) entry which is preliminary data.</text>
</comment>
<organism evidence="7 8">
    <name type="scientific">Dinghuibacter silviterrae</name>
    <dbReference type="NCBI Taxonomy" id="1539049"/>
    <lineage>
        <taxon>Bacteria</taxon>
        <taxon>Pseudomonadati</taxon>
        <taxon>Bacteroidota</taxon>
        <taxon>Chitinophagia</taxon>
        <taxon>Chitinophagales</taxon>
        <taxon>Chitinophagaceae</taxon>
        <taxon>Dinghuibacter</taxon>
    </lineage>
</organism>
<evidence type="ECO:0000256" key="4">
    <source>
        <dbReference type="ARBA" id="ARBA00022801"/>
    </source>
</evidence>
<protein>
    <submittedName>
        <fullName evidence="7">S1/P1 nuclease</fullName>
    </submittedName>
</protein>
<reference evidence="7 8" key="1">
    <citation type="submission" date="2019-03" db="EMBL/GenBank/DDBJ databases">
        <title>Genomic Encyclopedia of Type Strains, Phase IV (KMG-IV): sequencing the most valuable type-strain genomes for metagenomic binning, comparative biology and taxonomic classification.</title>
        <authorList>
            <person name="Goeker M."/>
        </authorList>
    </citation>
    <scope>NUCLEOTIDE SEQUENCE [LARGE SCALE GENOMIC DNA]</scope>
    <source>
        <strain evidence="7 8">DSM 100059</strain>
    </source>
</reference>
<dbReference type="PANTHER" id="PTHR33146:SF26">
    <property type="entry name" value="ENDONUCLEASE 4"/>
    <property type="match status" value="1"/>
</dbReference>
<dbReference type="EMBL" id="SODV01000002">
    <property type="protein sequence ID" value="TDW96309.1"/>
    <property type="molecule type" value="Genomic_DNA"/>
</dbReference>
<dbReference type="GO" id="GO:0004519">
    <property type="term" value="F:endonuclease activity"/>
    <property type="evidence" value="ECO:0007669"/>
    <property type="project" value="UniProtKB-KW"/>
</dbReference>
<dbReference type="PANTHER" id="PTHR33146">
    <property type="entry name" value="ENDONUCLEASE 4"/>
    <property type="match status" value="1"/>
</dbReference>